<dbReference type="SMART" id="SM00504">
    <property type="entry name" value="Ubox"/>
    <property type="match status" value="1"/>
</dbReference>
<accession>A0A3Q1BE91</accession>
<keyword evidence="6" id="KW-0833">Ubl conjugation pathway</keyword>
<protein>
    <recommendedName>
        <fullName evidence="4">RING-type E3 ubiquitin transferase</fullName>
        <ecNumber evidence="4">2.3.2.27</ecNumber>
    </recommendedName>
</protein>
<dbReference type="AlphaFoldDB" id="A0A3Q1BE91"/>
<comment type="similarity">
    <text evidence="3">Belongs to the cyclophilin-type PPIase family. PPIL2 subfamily.</text>
</comment>
<dbReference type="Gene3D" id="3.30.40.10">
    <property type="entry name" value="Zinc/RING finger domain, C3HC4 (zinc finger)"/>
    <property type="match status" value="1"/>
</dbReference>
<evidence type="ECO:0000313" key="10">
    <source>
        <dbReference type="Proteomes" id="UP001501940"/>
    </source>
</evidence>
<evidence type="ECO:0000256" key="2">
    <source>
        <dbReference type="ARBA" id="ARBA00004123"/>
    </source>
</evidence>
<keyword evidence="5" id="KW-0808">Transferase</keyword>
<sequence>MPFMLFNFASCFHSPEIPQANFRRLPFDHCSLSLQPFEYPVCTEEGVVFDLLSIVPWIKKYGTNPISGEKLEAKALIKLNIAKNNDGKYHCPVLYNVFTNNSHIVANKVTGNVFSYEAVEQLNIKTKSFKDLLTDEPFTRKDLITLQDPTNLDKFNVSNFFHVKNNLKVLDPDEEKAKQDPAYHLKTTNLETRETLAELYKDYKGDELLASTMKEPQAKKTDKLNAVSKNIVVLHLKVRDVRFPPTTLCCRSFSPDFLSSLATVLYYKG</sequence>
<evidence type="ECO:0000256" key="5">
    <source>
        <dbReference type="ARBA" id="ARBA00022679"/>
    </source>
</evidence>
<dbReference type="OMA" id="SINHEAK"/>
<dbReference type="Proteomes" id="UP001501940">
    <property type="component" value="Chromosome 6"/>
</dbReference>
<dbReference type="InterPro" id="IPR003613">
    <property type="entry name" value="Ubox_domain"/>
</dbReference>
<reference evidence="9 10" key="1">
    <citation type="submission" date="2022-01" db="EMBL/GenBank/DDBJ databases">
        <title>A chromosome-scale genome assembly of the false clownfish, Amphiprion ocellaris.</title>
        <authorList>
            <person name="Ryu T."/>
        </authorList>
    </citation>
    <scope>NUCLEOTIDE SEQUENCE [LARGE SCALE GENOMIC DNA]</scope>
</reference>
<dbReference type="FunFam" id="3.30.40.10:FF:000079">
    <property type="entry name" value="Peptidyl-prolyl cis-trans isomerase 2"/>
    <property type="match status" value="1"/>
</dbReference>
<dbReference type="SUPFAM" id="SSF57850">
    <property type="entry name" value="RING/U-box"/>
    <property type="match status" value="1"/>
</dbReference>
<evidence type="ECO:0000256" key="7">
    <source>
        <dbReference type="ARBA" id="ARBA00023242"/>
    </source>
</evidence>
<feature type="domain" description="U-box" evidence="8">
    <location>
        <begin position="23"/>
        <end position="96"/>
    </location>
</feature>
<evidence type="ECO:0000259" key="8">
    <source>
        <dbReference type="PROSITE" id="PS51698"/>
    </source>
</evidence>
<organism evidence="9 10">
    <name type="scientific">Amphiprion ocellaris</name>
    <name type="common">Clown anemonefish</name>
    <dbReference type="NCBI Taxonomy" id="80972"/>
    <lineage>
        <taxon>Eukaryota</taxon>
        <taxon>Metazoa</taxon>
        <taxon>Chordata</taxon>
        <taxon>Craniata</taxon>
        <taxon>Vertebrata</taxon>
        <taxon>Euteleostomi</taxon>
        <taxon>Actinopterygii</taxon>
        <taxon>Neopterygii</taxon>
        <taxon>Teleostei</taxon>
        <taxon>Neoteleostei</taxon>
        <taxon>Acanthomorphata</taxon>
        <taxon>Ovalentaria</taxon>
        <taxon>Pomacentridae</taxon>
        <taxon>Amphiprion</taxon>
    </lineage>
</organism>
<dbReference type="GeneTree" id="ENSGT00940000153189"/>
<evidence type="ECO:0000256" key="3">
    <source>
        <dbReference type="ARBA" id="ARBA00007930"/>
    </source>
</evidence>
<dbReference type="InterPro" id="IPR026951">
    <property type="entry name" value="PPIL2_U-box_dom"/>
</dbReference>
<keyword evidence="7" id="KW-0539">Nucleus</keyword>
<dbReference type="InterPro" id="IPR013083">
    <property type="entry name" value="Znf_RING/FYVE/PHD"/>
</dbReference>
<evidence type="ECO:0000256" key="1">
    <source>
        <dbReference type="ARBA" id="ARBA00000900"/>
    </source>
</evidence>
<keyword evidence="10" id="KW-1185">Reference proteome</keyword>
<evidence type="ECO:0000256" key="4">
    <source>
        <dbReference type="ARBA" id="ARBA00012483"/>
    </source>
</evidence>
<evidence type="ECO:0000313" key="9">
    <source>
        <dbReference type="Ensembl" id="ENSAOCP00000012622.2"/>
    </source>
</evidence>
<dbReference type="GO" id="GO:0016567">
    <property type="term" value="P:protein ubiquitination"/>
    <property type="evidence" value="ECO:0007669"/>
    <property type="project" value="InterPro"/>
</dbReference>
<dbReference type="STRING" id="80972.ENSAOCP00000012622"/>
<dbReference type="Ensembl" id="ENSAOCT00000030705.2">
    <property type="protein sequence ID" value="ENSAOCP00000012622.2"/>
    <property type="gene ID" value="ENSAOCG00000017138.2"/>
</dbReference>
<proteinExistence type="inferred from homology"/>
<comment type="subcellular location">
    <subcellularLocation>
        <location evidence="2">Nucleus</location>
    </subcellularLocation>
</comment>
<dbReference type="GO" id="GO:0005634">
    <property type="term" value="C:nucleus"/>
    <property type="evidence" value="ECO:0007669"/>
    <property type="project" value="UniProtKB-SubCell"/>
</dbReference>
<gene>
    <name evidence="9" type="primary">PPIL2</name>
</gene>
<reference evidence="9" key="3">
    <citation type="submission" date="2025-09" db="UniProtKB">
        <authorList>
            <consortium name="Ensembl"/>
        </authorList>
    </citation>
    <scope>IDENTIFICATION</scope>
</reference>
<dbReference type="EC" id="2.3.2.27" evidence="4"/>
<dbReference type="PROSITE" id="PS51698">
    <property type="entry name" value="U_BOX"/>
    <property type="match status" value="1"/>
</dbReference>
<reference evidence="9" key="2">
    <citation type="submission" date="2025-08" db="UniProtKB">
        <authorList>
            <consortium name="Ensembl"/>
        </authorList>
    </citation>
    <scope>IDENTIFICATION</scope>
</reference>
<dbReference type="GO" id="GO:0061630">
    <property type="term" value="F:ubiquitin protein ligase activity"/>
    <property type="evidence" value="ECO:0007669"/>
    <property type="project" value="UniProtKB-EC"/>
</dbReference>
<dbReference type="CDD" id="cd16663">
    <property type="entry name" value="RING-Ubox_PPIL2"/>
    <property type="match status" value="1"/>
</dbReference>
<name>A0A3Q1BE91_AMPOC</name>
<comment type="catalytic activity">
    <reaction evidence="1">
        <text>S-ubiquitinyl-[E2 ubiquitin-conjugating enzyme]-L-cysteine + [acceptor protein]-L-lysine = [E2 ubiquitin-conjugating enzyme]-L-cysteine + N(6)-ubiquitinyl-[acceptor protein]-L-lysine.</text>
        <dbReference type="EC" id="2.3.2.27"/>
    </reaction>
</comment>
<evidence type="ECO:0000256" key="6">
    <source>
        <dbReference type="ARBA" id="ARBA00022786"/>
    </source>
</evidence>